<organism evidence="8 9">
    <name type="scientific">Panicum miliaceum</name>
    <name type="common">Proso millet</name>
    <name type="synonym">Broomcorn millet</name>
    <dbReference type="NCBI Taxonomy" id="4540"/>
    <lineage>
        <taxon>Eukaryota</taxon>
        <taxon>Viridiplantae</taxon>
        <taxon>Streptophyta</taxon>
        <taxon>Embryophyta</taxon>
        <taxon>Tracheophyta</taxon>
        <taxon>Spermatophyta</taxon>
        <taxon>Magnoliopsida</taxon>
        <taxon>Liliopsida</taxon>
        <taxon>Poales</taxon>
        <taxon>Poaceae</taxon>
        <taxon>PACMAD clade</taxon>
        <taxon>Panicoideae</taxon>
        <taxon>Panicodae</taxon>
        <taxon>Paniceae</taxon>
        <taxon>Panicinae</taxon>
        <taxon>Panicum</taxon>
        <taxon>Panicum sect. Panicum</taxon>
    </lineage>
</organism>
<gene>
    <name evidence="8" type="ORF">C2845_PM06G00750</name>
</gene>
<feature type="region of interest" description="Disordered" evidence="6">
    <location>
        <begin position="238"/>
        <end position="259"/>
    </location>
</feature>
<dbReference type="FunFam" id="1.10.10.60:FF:000087">
    <property type="entry name" value="DNA methyltransferase 1-associated protein 1"/>
    <property type="match status" value="1"/>
</dbReference>
<protein>
    <submittedName>
        <fullName evidence="8">SWR1-complex protein 4-like</fullName>
    </submittedName>
</protein>
<evidence type="ECO:0000259" key="7">
    <source>
        <dbReference type="SMART" id="SM00717"/>
    </source>
</evidence>
<dbReference type="InterPro" id="IPR008468">
    <property type="entry name" value="DMAP1"/>
</dbReference>
<comment type="subcellular location">
    <subcellularLocation>
        <location evidence="1">Nucleus</location>
    </subcellularLocation>
</comment>
<reference evidence="9" key="1">
    <citation type="journal article" date="2019" name="Nat. Commun.">
        <title>The genome of broomcorn millet.</title>
        <authorList>
            <person name="Zou C."/>
            <person name="Miki D."/>
            <person name="Li D."/>
            <person name="Tang Q."/>
            <person name="Xiao L."/>
            <person name="Rajput S."/>
            <person name="Deng P."/>
            <person name="Jia W."/>
            <person name="Huang R."/>
            <person name="Zhang M."/>
            <person name="Sun Y."/>
            <person name="Hu J."/>
            <person name="Fu X."/>
            <person name="Schnable P.S."/>
            <person name="Li F."/>
            <person name="Zhang H."/>
            <person name="Feng B."/>
            <person name="Zhu X."/>
            <person name="Liu R."/>
            <person name="Schnable J.C."/>
            <person name="Zhu J.-K."/>
            <person name="Zhang H."/>
        </authorList>
    </citation>
    <scope>NUCLEOTIDE SEQUENCE [LARGE SCALE GENOMIC DNA]</scope>
</reference>
<keyword evidence="9" id="KW-1185">Reference proteome</keyword>
<keyword evidence="2" id="KW-0156">Chromatin regulator</keyword>
<keyword evidence="5" id="KW-0539">Nucleus</keyword>
<evidence type="ECO:0000256" key="2">
    <source>
        <dbReference type="ARBA" id="ARBA00022853"/>
    </source>
</evidence>
<evidence type="ECO:0000256" key="4">
    <source>
        <dbReference type="ARBA" id="ARBA00023163"/>
    </source>
</evidence>
<dbReference type="STRING" id="4540.A0A3L6R7V2"/>
<dbReference type="SMART" id="SM00717">
    <property type="entry name" value="SANT"/>
    <property type="match status" value="1"/>
</dbReference>
<dbReference type="CDD" id="cd11658">
    <property type="entry name" value="SANT_DMAP1_like"/>
    <property type="match status" value="1"/>
</dbReference>
<evidence type="ECO:0000256" key="5">
    <source>
        <dbReference type="ARBA" id="ARBA00023242"/>
    </source>
</evidence>
<dbReference type="Pfam" id="PF16282">
    <property type="entry name" value="SANT_DAMP1_like"/>
    <property type="match status" value="1"/>
</dbReference>
<evidence type="ECO:0000256" key="3">
    <source>
        <dbReference type="ARBA" id="ARBA00023015"/>
    </source>
</evidence>
<name>A0A3L6R7V2_PANMI</name>
<feature type="region of interest" description="Disordered" evidence="6">
    <location>
        <begin position="367"/>
        <end position="395"/>
    </location>
</feature>
<dbReference type="GO" id="GO:0035267">
    <property type="term" value="C:NuA4 histone acetyltransferase complex"/>
    <property type="evidence" value="ECO:0007669"/>
    <property type="project" value="InterPro"/>
</dbReference>
<dbReference type="InterPro" id="IPR032563">
    <property type="entry name" value="DAMP1_SANT-like"/>
</dbReference>
<comment type="caution">
    <text evidence="8">The sequence shown here is derived from an EMBL/GenBank/DDBJ whole genome shotgun (WGS) entry which is preliminary data.</text>
</comment>
<dbReference type="Proteomes" id="UP000275267">
    <property type="component" value="Unassembled WGS sequence"/>
</dbReference>
<evidence type="ECO:0000256" key="1">
    <source>
        <dbReference type="ARBA" id="ARBA00004123"/>
    </source>
</evidence>
<dbReference type="OrthoDB" id="19740at2759"/>
<feature type="compositionally biased region" description="Polar residues" evidence="6">
    <location>
        <begin position="372"/>
        <end position="385"/>
    </location>
</feature>
<keyword evidence="3" id="KW-0805">Transcription regulation</keyword>
<dbReference type="InterPro" id="IPR001005">
    <property type="entry name" value="SANT/Myb"/>
</dbReference>
<feature type="domain" description="Myb-like" evidence="7">
    <location>
        <begin position="129"/>
        <end position="178"/>
    </location>
</feature>
<dbReference type="PANTHER" id="PTHR12855">
    <property type="entry name" value="DNA METHYLTRANSFERASE 1-ASSOCIATED PROTEIN 1 FAMILY MEMBER"/>
    <property type="match status" value="1"/>
</dbReference>
<dbReference type="InterPro" id="IPR027109">
    <property type="entry name" value="Swc4/Dmap1"/>
</dbReference>
<evidence type="ECO:0000313" key="8">
    <source>
        <dbReference type="EMBL" id="RLM98370.1"/>
    </source>
</evidence>
<evidence type="ECO:0000313" key="9">
    <source>
        <dbReference type="Proteomes" id="UP000275267"/>
    </source>
</evidence>
<dbReference type="Gene3D" id="1.10.10.60">
    <property type="entry name" value="Homeodomain-like"/>
    <property type="match status" value="1"/>
</dbReference>
<accession>A0A3L6R7V2</accession>
<dbReference type="AlphaFoldDB" id="A0A3L6R7V2"/>
<dbReference type="GO" id="GO:0006338">
    <property type="term" value="P:chromatin remodeling"/>
    <property type="evidence" value="ECO:0007669"/>
    <property type="project" value="InterPro"/>
</dbReference>
<dbReference type="GO" id="GO:0000122">
    <property type="term" value="P:negative regulation of transcription by RNA polymerase II"/>
    <property type="evidence" value="ECO:0007669"/>
    <property type="project" value="TreeGrafter"/>
</dbReference>
<dbReference type="Pfam" id="PF05499">
    <property type="entry name" value="DMAP1"/>
    <property type="match status" value="1"/>
</dbReference>
<feature type="region of interest" description="Disordered" evidence="6">
    <location>
        <begin position="1"/>
        <end position="36"/>
    </location>
</feature>
<dbReference type="GO" id="GO:0000812">
    <property type="term" value="C:Swr1 complex"/>
    <property type="evidence" value="ECO:0007669"/>
    <property type="project" value="TreeGrafter"/>
</dbReference>
<dbReference type="InterPro" id="IPR009057">
    <property type="entry name" value="Homeodomain-like_sf"/>
</dbReference>
<evidence type="ECO:0000256" key="6">
    <source>
        <dbReference type="SAM" id="MobiDB-lite"/>
    </source>
</evidence>
<dbReference type="GO" id="GO:0003714">
    <property type="term" value="F:transcription corepressor activity"/>
    <property type="evidence" value="ECO:0007669"/>
    <property type="project" value="TreeGrafter"/>
</dbReference>
<dbReference type="EMBL" id="PQIB02000009">
    <property type="protein sequence ID" value="RLM98370.1"/>
    <property type="molecule type" value="Genomic_DNA"/>
</dbReference>
<dbReference type="SUPFAM" id="SSF46689">
    <property type="entry name" value="Homeodomain-like"/>
    <property type="match status" value="1"/>
</dbReference>
<sequence>MDAKDILGLPKTPFSSSQEKKSRPPKEPQRKPDGVSREVYALTGGVGMAPLMPTVEASHLKRRPAAEKEKVAWQWLPFTSSARTDNLQLYHWVRVVNGVPPTGDYQFAKYNKKVDVLKYTDEEYEKYLIDPSWSREETDQLFELCERFDLRFIVIADRFPTSRSVEDLKSRYYSVSRSLLIHRARSFDDVSGNPLVKDSYDAAHETERKRALSALLSQTKQQEKKDAETLAEAKRIMESRAASKTVDEAGMPSSSDNAMVPVDGVSPLSSTHPPLTHPNTAANSSIPNSLRTLRVYLRTHALDQMVQAASASAGLRVIKRVDQTLQDLGVNLKPKVPTKAVCIEHLELRNEILTLLNLQKQLQNKEAEVSANRESSFTEAPSTPKRSNRDIDRPFIPDTVGFTGERAGKRDHKRKLPFQRKRLSFTIFLNLAALSGLHLEMNMNKIGQFRPWWKTVQNFGWSVLQESAFVARRCACSVSGSLLCIV</sequence>
<dbReference type="PANTHER" id="PTHR12855:SF10">
    <property type="entry name" value="DNA METHYLTRANSFERASE 1-ASSOCIATED PROTEIN 1"/>
    <property type="match status" value="1"/>
</dbReference>
<keyword evidence="4" id="KW-0804">Transcription</keyword>
<dbReference type="GO" id="GO:0006281">
    <property type="term" value="P:DNA repair"/>
    <property type="evidence" value="ECO:0007669"/>
    <property type="project" value="InterPro"/>
</dbReference>
<proteinExistence type="predicted"/>
<feature type="compositionally biased region" description="Basic and acidic residues" evidence="6">
    <location>
        <begin position="18"/>
        <end position="36"/>
    </location>
</feature>